<dbReference type="InterPro" id="IPR000192">
    <property type="entry name" value="Aminotrans_V_dom"/>
</dbReference>
<reference evidence="8" key="1">
    <citation type="submission" date="2023-05" db="EMBL/GenBank/DDBJ databases">
        <title>[olsenella] sp. nov., isolated from a pig farm feces dump.</title>
        <authorList>
            <person name="Chang Y.-H."/>
        </authorList>
    </citation>
    <scope>NUCLEOTIDE SEQUENCE</scope>
    <source>
        <strain evidence="8">YH-ols2217</strain>
    </source>
</reference>
<name>A0ABT6ZHV2_9ACTN</name>
<dbReference type="EMBL" id="JASJEX010000001">
    <property type="protein sequence ID" value="MDJ1128633.1"/>
    <property type="molecule type" value="Genomic_DNA"/>
</dbReference>
<comment type="caution">
    <text evidence="8">The sequence shown here is derived from an EMBL/GenBank/DDBJ whole genome shotgun (WGS) entry which is preliminary data.</text>
</comment>
<keyword evidence="8" id="KW-0808">Transferase</keyword>
<sequence>MRYLNCAATSRDRPPCVGEAMIAALESFGSGSRGYGDGELSAARTVLAARQSIARLLGASDPSRVVFSANVTEALNLALWGVLKPGDHVVATAWDHNSVLRPLYRLERLGLVTLDLVPADERGRLDYDALERLVTPETRLVVASQVSNLTGNVADVARIAQVAHGNGALLLLDAAQSAGAMPVDMGALGVDLLAFTGHKALLGPTGTGGLIVAPGVDVEPVLTGGTGVHSYEPGQPAEYPERLEAGTLNHHGIAGLGAGVDWILEQGVDRLHAHDLSLVRRFVAGCRQVDGCVVYGDFPDDLGLLDGASFDHGPVVSINLDGWESSELADALGQDYDIAVRAGAHCAPRMHEALGTRETGAVRFSFGPFTTEEDIDAALAALAELAAPEEA</sequence>
<dbReference type="PANTHER" id="PTHR43586">
    <property type="entry name" value="CYSTEINE DESULFURASE"/>
    <property type="match status" value="1"/>
</dbReference>
<evidence type="ECO:0000256" key="2">
    <source>
        <dbReference type="ARBA" id="ARBA00010447"/>
    </source>
</evidence>
<dbReference type="Gene3D" id="3.90.1150.10">
    <property type="entry name" value="Aspartate Aminotransferase, domain 1"/>
    <property type="match status" value="1"/>
</dbReference>
<dbReference type="InterPro" id="IPR015422">
    <property type="entry name" value="PyrdxlP-dep_Trfase_small"/>
</dbReference>
<keyword evidence="9" id="KW-1185">Reference proteome</keyword>
<dbReference type="EC" id="2.8.1.7" evidence="3"/>
<gene>
    <name evidence="8" type="ORF">QJ043_00840</name>
</gene>
<evidence type="ECO:0000256" key="3">
    <source>
        <dbReference type="ARBA" id="ARBA00012239"/>
    </source>
</evidence>
<comment type="cofactor">
    <cofactor evidence="1 6">
        <name>pyridoxal 5'-phosphate</name>
        <dbReference type="ChEBI" id="CHEBI:597326"/>
    </cofactor>
</comment>
<evidence type="ECO:0000256" key="4">
    <source>
        <dbReference type="ARBA" id="ARBA00022898"/>
    </source>
</evidence>
<feature type="domain" description="Aminotransferase class V" evidence="7">
    <location>
        <begin position="3"/>
        <end position="377"/>
    </location>
</feature>
<comment type="catalytic activity">
    <reaction evidence="5">
        <text>(sulfur carrier)-H + L-cysteine = (sulfur carrier)-SH + L-alanine</text>
        <dbReference type="Rhea" id="RHEA:43892"/>
        <dbReference type="Rhea" id="RHEA-COMP:14737"/>
        <dbReference type="Rhea" id="RHEA-COMP:14739"/>
        <dbReference type="ChEBI" id="CHEBI:29917"/>
        <dbReference type="ChEBI" id="CHEBI:35235"/>
        <dbReference type="ChEBI" id="CHEBI:57972"/>
        <dbReference type="ChEBI" id="CHEBI:64428"/>
        <dbReference type="EC" id="2.8.1.7"/>
    </reaction>
</comment>
<evidence type="ECO:0000256" key="5">
    <source>
        <dbReference type="ARBA" id="ARBA00050776"/>
    </source>
</evidence>
<dbReference type="PROSITE" id="PS00595">
    <property type="entry name" value="AA_TRANSFER_CLASS_5"/>
    <property type="match status" value="1"/>
</dbReference>
<keyword evidence="8" id="KW-0032">Aminotransferase</keyword>
<dbReference type="InterPro" id="IPR015421">
    <property type="entry name" value="PyrdxlP-dep_Trfase_major"/>
</dbReference>
<comment type="similarity">
    <text evidence="2">Belongs to the class-V pyridoxal-phosphate-dependent aminotransferase family. Csd subfamily.</text>
</comment>
<dbReference type="RefSeq" id="WP_283712277.1">
    <property type="nucleotide sequence ID" value="NZ_JASJEW010000001.1"/>
</dbReference>
<dbReference type="InterPro" id="IPR015424">
    <property type="entry name" value="PyrdxlP-dep_Trfase"/>
</dbReference>
<dbReference type="InterPro" id="IPR020578">
    <property type="entry name" value="Aminotrans_V_PyrdxlP_BS"/>
</dbReference>
<dbReference type="PANTHER" id="PTHR43586:SF4">
    <property type="entry name" value="ISOPENICILLIN N EPIMERASE"/>
    <property type="match status" value="1"/>
</dbReference>
<proteinExistence type="inferred from homology"/>
<evidence type="ECO:0000259" key="7">
    <source>
        <dbReference type="Pfam" id="PF00266"/>
    </source>
</evidence>
<keyword evidence="4" id="KW-0663">Pyridoxal phosphate</keyword>
<dbReference type="GO" id="GO:0008483">
    <property type="term" value="F:transaminase activity"/>
    <property type="evidence" value="ECO:0007669"/>
    <property type="project" value="UniProtKB-KW"/>
</dbReference>
<organism evidence="8 9">
    <name type="scientific">Kribbibacterium absianum</name>
    <dbReference type="NCBI Taxonomy" id="3044210"/>
    <lineage>
        <taxon>Bacteria</taxon>
        <taxon>Bacillati</taxon>
        <taxon>Actinomycetota</taxon>
        <taxon>Coriobacteriia</taxon>
        <taxon>Coriobacteriales</taxon>
        <taxon>Kribbibacteriaceae</taxon>
        <taxon>Kribbibacterium</taxon>
    </lineage>
</organism>
<evidence type="ECO:0000313" key="9">
    <source>
        <dbReference type="Proteomes" id="UP001431693"/>
    </source>
</evidence>
<dbReference type="PIRSF" id="PIRSF005572">
    <property type="entry name" value="NifS"/>
    <property type="match status" value="1"/>
</dbReference>
<dbReference type="Proteomes" id="UP001431693">
    <property type="component" value="Unassembled WGS sequence"/>
</dbReference>
<evidence type="ECO:0000256" key="6">
    <source>
        <dbReference type="RuleBase" id="RU004504"/>
    </source>
</evidence>
<dbReference type="InterPro" id="IPR016454">
    <property type="entry name" value="Cysteine_dSase"/>
</dbReference>
<protein>
    <recommendedName>
        <fullName evidence="3">cysteine desulfurase</fullName>
        <ecNumber evidence="3">2.8.1.7</ecNumber>
    </recommendedName>
</protein>
<dbReference type="Gene3D" id="3.40.640.10">
    <property type="entry name" value="Type I PLP-dependent aspartate aminotransferase-like (Major domain)"/>
    <property type="match status" value="1"/>
</dbReference>
<evidence type="ECO:0000256" key="1">
    <source>
        <dbReference type="ARBA" id="ARBA00001933"/>
    </source>
</evidence>
<dbReference type="Pfam" id="PF00266">
    <property type="entry name" value="Aminotran_5"/>
    <property type="match status" value="1"/>
</dbReference>
<accession>A0ABT6ZHV2</accession>
<dbReference type="SUPFAM" id="SSF53383">
    <property type="entry name" value="PLP-dependent transferases"/>
    <property type="match status" value="1"/>
</dbReference>
<evidence type="ECO:0000313" key="8">
    <source>
        <dbReference type="EMBL" id="MDJ1128633.1"/>
    </source>
</evidence>